<keyword evidence="4" id="KW-1185">Reference proteome</keyword>
<proteinExistence type="predicted"/>
<gene>
    <name evidence="3" type="ORF">GCM10022399_34360</name>
</gene>
<accession>A0ABP7EBG1</accession>
<name>A0ABP7EBG1_9MICO</name>
<dbReference type="SUPFAM" id="SSF55729">
    <property type="entry name" value="Acyl-CoA N-acyltransferases (Nat)"/>
    <property type="match status" value="1"/>
</dbReference>
<dbReference type="RefSeq" id="WP_344949363.1">
    <property type="nucleotide sequence ID" value="NZ_BAABDC010000006.1"/>
</dbReference>
<dbReference type="Gene3D" id="3.40.630.30">
    <property type="match status" value="1"/>
</dbReference>
<dbReference type="InterPro" id="IPR050769">
    <property type="entry name" value="NAT_camello-type"/>
</dbReference>
<dbReference type="CDD" id="cd04301">
    <property type="entry name" value="NAT_SF"/>
    <property type="match status" value="1"/>
</dbReference>
<evidence type="ECO:0000256" key="1">
    <source>
        <dbReference type="ARBA" id="ARBA00022679"/>
    </source>
</evidence>
<comment type="caution">
    <text evidence="3">The sequence shown here is derived from an EMBL/GenBank/DDBJ whole genome shotgun (WGS) entry which is preliminary data.</text>
</comment>
<evidence type="ECO:0000313" key="4">
    <source>
        <dbReference type="Proteomes" id="UP001501468"/>
    </source>
</evidence>
<sequence length="167" mass="18772">MAEPHPALHLHPVTADDWESHRDVRLEMLREAPDAFWFTYADEAVYDEADWRERIEGAWLVQARDAKGVLGSAGLGSHWEPERATTATLFGMYVAPRARGRGVGEALVRAVLDEARRLGKSEVVLEVASSNVAAETLYARCGFVRTGAVHDHPRRPDLREVEMTHRF</sequence>
<dbReference type="InterPro" id="IPR000182">
    <property type="entry name" value="GNAT_dom"/>
</dbReference>
<dbReference type="PANTHER" id="PTHR13947">
    <property type="entry name" value="GNAT FAMILY N-ACETYLTRANSFERASE"/>
    <property type="match status" value="1"/>
</dbReference>
<reference evidence="4" key="1">
    <citation type="journal article" date="2019" name="Int. J. Syst. Evol. Microbiol.">
        <title>The Global Catalogue of Microorganisms (GCM) 10K type strain sequencing project: providing services to taxonomists for standard genome sequencing and annotation.</title>
        <authorList>
            <consortium name="The Broad Institute Genomics Platform"/>
            <consortium name="The Broad Institute Genome Sequencing Center for Infectious Disease"/>
            <person name="Wu L."/>
            <person name="Ma J."/>
        </authorList>
    </citation>
    <scope>NUCLEOTIDE SEQUENCE [LARGE SCALE GENOMIC DNA]</scope>
    <source>
        <strain evidence="4">JCM 17125</strain>
    </source>
</reference>
<dbReference type="PANTHER" id="PTHR13947:SF37">
    <property type="entry name" value="LD18367P"/>
    <property type="match status" value="1"/>
</dbReference>
<evidence type="ECO:0000259" key="2">
    <source>
        <dbReference type="PROSITE" id="PS51186"/>
    </source>
</evidence>
<dbReference type="Proteomes" id="UP001501468">
    <property type="component" value="Unassembled WGS sequence"/>
</dbReference>
<dbReference type="PROSITE" id="PS51186">
    <property type="entry name" value="GNAT"/>
    <property type="match status" value="1"/>
</dbReference>
<keyword evidence="1" id="KW-0808">Transferase</keyword>
<dbReference type="InterPro" id="IPR016181">
    <property type="entry name" value="Acyl_CoA_acyltransferase"/>
</dbReference>
<dbReference type="Pfam" id="PF00583">
    <property type="entry name" value="Acetyltransf_1"/>
    <property type="match status" value="1"/>
</dbReference>
<feature type="domain" description="N-acetyltransferase" evidence="2">
    <location>
        <begin position="8"/>
        <end position="167"/>
    </location>
</feature>
<dbReference type="EMBL" id="BAABDC010000006">
    <property type="protein sequence ID" value="GAA3714862.1"/>
    <property type="molecule type" value="Genomic_DNA"/>
</dbReference>
<evidence type="ECO:0000313" key="3">
    <source>
        <dbReference type="EMBL" id="GAA3714862.1"/>
    </source>
</evidence>
<protein>
    <submittedName>
        <fullName evidence="3">GNAT family N-acetyltransferase</fullName>
    </submittedName>
</protein>
<organism evidence="3 4">
    <name type="scientific">Terrabacter ginsenosidimutans</name>
    <dbReference type="NCBI Taxonomy" id="490575"/>
    <lineage>
        <taxon>Bacteria</taxon>
        <taxon>Bacillati</taxon>
        <taxon>Actinomycetota</taxon>
        <taxon>Actinomycetes</taxon>
        <taxon>Micrococcales</taxon>
        <taxon>Intrasporangiaceae</taxon>
        <taxon>Terrabacter</taxon>
    </lineage>
</organism>